<accession>A0A1C3PDC3</accession>
<gene>
    <name evidence="1" type="ORF">FDG2_5445</name>
</gene>
<dbReference type="Proteomes" id="UP000199013">
    <property type="component" value="Unassembled WGS sequence"/>
</dbReference>
<sequence length="93" mass="10380">MATASHEDLTAARHRSLRRHAIETGIIERLYDVEWGVTESLVAEGLTVEVAARNGGMDEDVLAIIRSQFDALSDEELDAFFTDLHAFRHADLI</sequence>
<dbReference type="AlphaFoldDB" id="A0A1C3PDC3"/>
<name>A0A1C3PDC3_9ACTN</name>
<evidence type="ECO:0000313" key="1">
    <source>
        <dbReference type="EMBL" id="SBW27814.1"/>
    </source>
</evidence>
<organism evidence="1 2">
    <name type="scientific">Candidatus Protofrankia californiensis</name>
    <dbReference type="NCBI Taxonomy" id="1839754"/>
    <lineage>
        <taxon>Bacteria</taxon>
        <taxon>Bacillati</taxon>
        <taxon>Actinomycetota</taxon>
        <taxon>Actinomycetes</taxon>
        <taxon>Frankiales</taxon>
        <taxon>Frankiaceae</taxon>
        <taxon>Protofrankia</taxon>
    </lineage>
</organism>
<dbReference type="EMBL" id="FLUV01002265">
    <property type="protein sequence ID" value="SBW27814.1"/>
    <property type="molecule type" value="Genomic_DNA"/>
</dbReference>
<reference evidence="2" key="1">
    <citation type="submission" date="2016-02" db="EMBL/GenBank/DDBJ databases">
        <authorList>
            <person name="Wibberg D."/>
        </authorList>
    </citation>
    <scope>NUCLEOTIDE SEQUENCE [LARGE SCALE GENOMIC DNA]</scope>
</reference>
<evidence type="ECO:0000313" key="2">
    <source>
        <dbReference type="Proteomes" id="UP000199013"/>
    </source>
</evidence>
<protein>
    <submittedName>
        <fullName evidence="1">Uncharacterized protein</fullName>
    </submittedName>
</protein>
<proteinExistence type="predicted"/>
<keyword evidence="2" id="KW-1185">Reference proteome</keyword>